<dbReference type="Gene3D" id="3.90.550.10">
    <property type="entry name" value="Spore Coat Polysaccharide Biosynthesis Protein SpsA, Chain A"/>
    <property type="match status" value="1"/>
</dbReference>
<proteinExistence type="predicted"/>
<dbReference type="PANTHER" id="PTHR43179">
    <property type="entry name" value="RHAMNOSYLTRANSFERASE WBBL"/>
    <property type="match status" value="1"/>
</dbReference>
<dbReference type="EC" id="2.4.-.-" evidence="3"/>
<reference evidence="4" key="1">
    <citation type="journal article" date="2019" name="Int. J. Syst. Evol. Microbiol.">
        <title>The Global Catalogue of Microorganisms (GCM) 10K type strain sequencing project: providing services to taxonomists for standard genome sequencing and annotation.</title>
        <authorList>
            <consortium name="The Broad Institute Genomics Platform"/>
            <consortium name="The Broad Institute Genome Sequencing Center for Infectious Disease"/>
            <person name="Wu L."/>
            <person name="Ma J."/>
        </authorList>
    </citation>
    <scope>NUCLEOTIDE SEQUENCE [LARGE SCALE GENOMIC DNA]</scope>
    <source>
        <strain evidence="4">CGMCC 1.18578</strain>
    </source>
</reference>
<sequence>MAASRSPSHRNNRRSAGQRGRRRNGTARGSAGRRQVRVANQPINDGYGAIFKEGFEQGYQLGVQTGIQRYPVPFEGTSIVIPTYNQAALVQQCIETIKWNTPEPYEIIVVDNASTDGTAAYLQKVCGEVRSRVLDKNYGFSGAINVGLMMAKGRTIVLLNNDTIVTANWLTNMLRCLNSDERIGMVGPITNYISGSQLVKVPYKSLREMPEFARRNNRSDPSRWRQTDKLIGFCLLFRRELFEEVGYFDEGFEIGNYEDNDYSVRVQLLGKKLMIADDSFIHHIGSVSIKAVGDRMVKVNNQNEAFYNRKWPRIGELMESLKVHAVSRAMPAGTAALYPERIIVRGVGADYFWIEQGTRRLVNGVVNVPVVKVSHVDLLRWPIGEPIQAGEAERRWFGQSGADAADATTCTVKMPDGALYYIEGSTIRKLQGESALRGWSLHLKPEKTISSDQLSRLHVGLPIIAPPVMKQSL</sequence>
<evidence type="ECO:0000313" key="4">
    <source>
        <dbReference type="Proteomes" id="UP001596108"/>
    </source>
</evidence>
<dbReference type="CDD" id="cd04186">
    <property type="entry name" value="GT_2_like_c"/>
    <property type="match status" value="1"/>
</dbReference>
<evidence type="ECO:0000313" key="3">
    <source>
        <dbReference type="EMBL" id="MFC5528505.1"/>
    </source>
</evidence>
<accession>A0ABW0QWJ9</accession>
<feature type="domain" description="Glycosyltransferase 2-like" evidence="2">
    <location>
        <begin position="78"/>
        <end position="245"/>
    </location>
</feature>
<organism evidence="3 4">
    <name type="scientific">Cohnella yongneupensis</name>
    <dbReference type="NCBI Taxonomy" id="425006"/>
    <lineage>
        <taxon>Bacteria</taxon>
        <taxon>Bacillati</taxon>
        <taxon>Bacillota</taxon>
        <taxon>Bacilli</taxon>
        <taxon>Bacillales</taxon>
        <taxon>Paenibacillaceae</taxon>
        <taxon>Cohnella</taxon>
    </lineage>
</organism>
<dbReference type="RefSeq" id="WP_378110346.1">
    <property type="nucleotide sequence ID" value="NZ_JBHSNC010000010.1"/>
</dbReference>
<dbReference type="SUPFAM" id="SSF53448">
    <property type="entry name" value="Nucleotide-diphospho-sugar transferases"/>
    <property type="match status" value="1"/>
</dbReference>
<gene>
    <name evidence="3" type="ORF">ACFPQ4_03440</name>
</gene>
<dbReference type="InterPro" id="IPR001173">
    <property type="entry name" value="Glyco_trans_2-like"/>
</dbReference>
<protein>
    <submittedName>
        <fullName evidence="3">Glycosyltransferase family 2 protein</fullName>
        <ecNumber evidence="3">2.4.-.-</ecNumber>
    </submittedName>
</protein>
<dbReference type="GO" id="GO:0016757">
    <property type="term" value="F:glycosyltransferase activity"/>
    <property type="evidence" value="ECO:0007669"/>
    <property type="project" value="UniProtKB-KW"/>
</dbReference>
<evidence type="ECO:0000256" key="1">
    <source>
        <dbReference type="SAM" id="MobiDB-lite"/>
    </source>
</evidence>
<feature type="region of interest" description="Disordered" evidence="1">
    <location>
        <begin position="1"/>
        <end position="38"/>
    </location>
</feature>
<comment type="caution">
    <text evidence="3">The sequence shown here is derived from an EMBL/GenBank/DDBJ whole genome shotgun (WGS) entry which is preliminary data.</text>
</comment>
<keyword evidence="3" id="KW-0808">Transferase</keyword>
<dbReference type="InterPro" id="IPR029044">
    <property type="entry name" value="Nucleotide-diphossugar_trans"/>
</dbReference>
<dbReference type="PANTHER" id="PTHR43179:SF7">
    <property type="entry name" value="RHAMNOSYLTRANSFERASE WBBL"/>
    <property type="match status" value="1"/>
</dbReference>
<evidence type="ECO:0000259" key="2">
    <source>
        <dbReference type="Pfam" id="PF00535"/>
    </source>
</evidence>
<dbReference type="Pfam" id="PF00535">
    <property type="entry name" value="Glycos_transf_2"/>
    <property type="match status" value="1"/>
</dbReference>
<keyword evidence="3" id="KW-0328">Glycosyltransferase</keyword>
<dbReference type="EMBL" id="JBHSNC010000010">
    <property type="protein sequence ID" value="MFC5528505.1"/>
    <property type="molecule type" value="Genomic_DNA"/>
</dbReference>
<name>A0ABW0QWJ9_9BACL</name>
<dbReference type="Proteomes" id="UP001596108">
    <property type="component" value="Unassembled WGS sequence"/>
</dbReference>
<keyword evidence="4" id="KW-1185">Reference proteome</keyword>